<keyword evidence="3" id="KW-0862">Zinc</keyword>
<feature type="compositionally biased region" description="Polar residues" evidence="8">
    <location>
        <begin position="191"/>
        <end position="204"/>
    </location>
</feature>
<dbReference type="GO" id="GO:0005634">
    <property type="term" value="C:nucleus"/>
    <property type="evidence" value="ECO:0007669"/>
    <property type="project" value="UniProtKB-SubCell"/>
</dbReference>
<dbReference type="PANTHER" id="PTHR47782:SF1">
    <property type="entry name" value="PYRIMIDINE PATHWAY REGULATORY PROTEIN 1"/>
    <property type="match status" value="1"/>
</dbReference>
<dbReference type="Proteomes" id="UP000790833">
    <property type="component" value="Unassembled WGS sequence"/>
</dbReference>
<dbReference type="InterPro" id="IPR007219">
    <property type="entry name" value="XnlR_reg_dom"/>
</dbReference>
<keyword evidence="7" id="KW-0539">Nucleus</keyword>
<dbReference type="InterPro" id="IPR001138">
    <property type="entry name" value="Zn2Cys6_DnaBD"/>
</dbReference>
<dbReference type="GO" id="GO:0045944">
    <property type="term" value="P:positive regulation of transcription by RNA polymerase II"/>
    <property type="evidence" value="ECO:0007669"/>
    <property type="project" value="TreeGrafter"/>
</dbReference>
<comment type="subcellular location">
    <subcellularLocation>
        <location evidence="1">Nucleus</location>
    </subcellularLocation>
</comment>
<feature type="compositionally biased region" description="Basic and acidic residues" evidence="8">
    <location>
        <begin position="53"/>
        <end position="63"/>
    </location>
</feature>
<feature type="region of interest" description="Disordered" evidence="8">
    <location>
        <begin position="38"/>
        <end position="63"/>
    </location>
</feature>
<dbReference type="InterPro" id="IPR052202">
    <property type="entry name" value="Yeast_MetPath_Reg"/>
</dbReference>
<name>A0A9P8AI28_9ASCO</name>
<feature type="region of interest" description="Disordered" evidence="8">
    <location>
        <begin position="188"/>
        <end position="214"/>
    </location>
</feature>
<keyword evidence="4" id="KW-0805">Transcription regulation</keyword>
<organism evidence="10 11">
    <name type="scientific">Scheffersomyces spartinae</name>
    <dbReference type="NCBI Taxonomy" id="45513"/>
    <lineage>
        <taxon>Eukaryota</taxon>
        <taxon>Fungi</taxon>
        <taxon>Dikarya</taxon>
        <taxon>Ascomycota</taxon>
        <taxon>Saccharomycotina</taxon>
        <taxon>Pichiomycetes</taxon>
        <taxon>Debaryomycetaceae</taxon>
        <taxon>Scheffersomyces</taxon>
    </lineage>
</organism>
<dbReference type="InterPro" id="IPR036864">
    <property type="entry name" value="Zn2-C6_fun-type_DNA-bd_sf"/>
</dbReference>
<dbReference type="GO" id="GO:0043565">
    <property type="term" value="F:sequence-specific DNA binding"/>
    <property type="evidence" value="ECO:0007669"/>
    <property type="project" value="TreeGrafter"/>
</dbReference>
<dbReference type="PROSITE" id="PS00463">
    <property type="entry name" value="ZN2_CY6_FUNGAL_1"/>
    <property type="match status" value="1"/>
</dbReference>
<proteinExistence type="predicted"/>
<feature type="compositionally biased region" description="Low complexity" evidence="8">
    <location>
        <begin position="38"/>
        <end position="50"/>
    </location>
</feature>
<dbReference type="GO" id="GO:0000981">
    <property type="term" value="F:DNA-binding transcription factor activity, RNA polymerase II-specific"/>
    <property type="evidence" value="ECO:0007669"/>
    <property type="project" value="InterPro"/>
</dbReference>
<accession>A0A9P8AI28</accession>
<evidence type="ECO:0000256" key="8">
    <source>
        <dbReference type="SAM" id="MobiDB-lite"/>
    </source>
</evidence>
<gene>
    <name evidence="10" type="primary">PPR1</name>
    <name evidence="10" type="ORF">KQ657_000923</name>
</gene>
<evidence type="ECO:0000256" key="1">
    <source>
        <dbReference type="ARBA" id="ARBA00004123"/>
    </source>
</evidence>
<dbReference type="SMART" id="SM00906">
    <property type="entry name" value="Fungal_trans"/>
    <property type="match status" value="1"/>
</dbReference>
<keyword evidence="5" id="KW-0238">DNA-binding</keyword>
<sequence>MNKKLPKNDRDLNRFKLENEAAENSSLDLNLEGASSIAASSNSSPITNSTLKHAVDESTSGKEKPLLKGLAQAKKKSINPNNSKVLGITRPMSACKRCRRKKIKCDQRFPNCSRCEKAGVECIGLDPVLGRDIPRSYVLDLENRVGKLEQLLDANGIKINEDELYPNLSSSGASMYEKTGKHIPISDKNVSEQTQNGRPHTTTDPECCSEPIKSSEETKYEKNISFDKLIFTAVKFNQKNQMSLHNGGNGSVKGTPHFVGMPQDPTISNNETTTFPSILPPKSTAIEFIRIYFSQLNAQLPILHREEFVEKWFEPIYGAIDNDVSLADNAANKPKATKLASLGSTVSGMASSQYDDEERSVSSSCNASSSHLSPDNGGEKTSSRTIQYEETWLYHYKKHFENLTDKDDLLKILNDIIPPPKFCKPLYFLNMVFAIASSVHHLQYPTTISHSFKSAAMKYIDSIYSSLDPLESLQGILLLALYSTMRPAVPGIWYVLGTALRLCVDMGLHNDSIFHITKDPFTRDMRRRLFWCTYSLDRQICFYLNRPVGIPDECINTSFPSLLDDKYLVRGMEQMPSNPSNEDDERIPSYKHISLTFFQMRQIQSETQRVLYENLEIPRKYASLEEWKVDMSHLLINWYSQIPLEEIMNCNFNSVFFRLNFHHTMMMLHNLSPKNYILSDADYDVVCSSAQGLIKCYYQLFETKLINYTWAAVHNLFMAGSTFLYAIYNSEKVRNKNSSIEVKKITLDCLTVLHSLVDRCDAAFNCCEVFKRLTMVIIKLKYNEVVYGNTNPLVENTRPKIKMNSNLTKLVEKLLESTITEELQRERKRRRPTQNSSNNNNKKKLKHLHQQQQGLPLNQPPMVSSNSASFINTKNGNATPIGFYQVPPNGLQSSGTSGTSELALSKALPNDILSFNDLFYSESPMDFEWRSDNVEQSDAQGDTNLESFFAELENLSPTNSEELLGVDSLNEDPITGDSMKLEEDTNICNPQSSYHPSQQLPQQQQAQMLQLQQLQLQQSHVHFNLVQVPSSMSPPPPVYVNPRLRLHSNLLLLFVPSNNPLRSVSPPLPLDDSPYTIQQGRKVFELLQQMPTESIWDQYFASGGNFNGPPGTMPPN</sequence>
<feature type="region of interest" description="Disordered" evidence="8">
    <location>
        <begin position="352"/>
        <end position="382"/>
    </location>
</feature>
<dbReference type="Pfam" id="PF00172">
    <property type="entry name" value="Zn_clus"/>
    <property type="match status" value="1"/>
</dbReference>
<dbReference type="PANTHER" id="PTHR47782">
    <property type="entry name" value="ZN(II)2CYS6 TRANSCRIPTION FACTOR (EUROFUNG)-RELATED"/>
    <property type="match status" value="1"/>
</dbReference>
<evidence type="ECO:0000259" key="9">
    <source>
        <dbReference type="PROSITE" id="PS50048"/>
    </source>
</evidence>
<evidence type="ECO:0000256" key="2">
    <source>
        <dbReference type="ARBA" id="ARBA00022723"/>
    </source>
</evidence>
<feature type="region of interest" description="Disordered" evidence="8">
    <location>
        <begin position="821"/>
        <end position="859"/>
    </location>
</feature>
<protein>
    <submittedName>
        <fullName evidence="10">Fungal specific transcription factor</fullName>
    </submittedName>
</protein>
<feature type="compositionally biased region" description="Low complexity" evidence="8">
    <location>
        <begin position="361"/>
        <end position="373"/>
    </location>
</feature>
<evidence type="ECO:0000313" key="11">
    <source>
        <dbReference type="Proteomes" id="UP000790833"/>
    </source>
</evidence>
<dbReference type="CDD" id="cd00067">
    <property type="entry name" value="GAL4"/>
    <property type="match status" value="1"/>
</dbReference>
<dbReference type="RefSeq" id="XP_043048717.1">
    <property type="nucleotide sequence ID" value="XM_043191745.1"/>
</dbReference>
<dbReference type="GeneID" id="66114297"/>
<evidence type="ECO:0000256" key="5">
    <source>
        <dbReference type="ARBA" id="ARBA00023125"/>
    </source>
</evidence>
<dbReference type="PROSITE" id="PS50048">
    <property type="entry name" value="ZN2_CY6_FUNGAL_2"/>
    <property type="match status" value="1"/>
</dbReference>
<dbReference type="EMBL" id="JAHMUF010000013">
    <property type="protein sequence ID" value="KAG7193169.1"/>
    <property type="molecule type" value="Genomic_DNA"/>
</dbReference>
<keyword evidence="11" id="KW-1185">Reference proteome</keyword>
<dbReference type="AlphaFoldDB" id="A0A9P8AI28"/>
<evidence type="ECO:0000313" key="10">
    <source>
        <dbReference type="EMBL" id="KAG7193169.1"/>
    </source>
</evidence>
<keyword evidence="6" id="KW-0804">Transcription</keyword>
<dbReference type="SUPFAM" id="SSF57701">
    <property type="entry name" value="Zn2/Cys6 DNA-binding domain"/>
    <property type="match status" value="1"/>
</dbReference>
<evidence type="ECO:0000256" key="7">
    <source>
        <dbReference type="ARBA" id="ARBA00023242"/>
    </source>
</evidence>
<reference evidence="10" key="1">
    <citation type="submission" date="2021-03" db="EMBL/GenBank/DDBJ databases">
        <authorList>
            <person name="Palmer J.M."/>
        </authorList>
    </citation>
    <scope>NUCLEOTIDE SEQUENCE</scope>
    <source>
        <strain evidence="10">ARV_011</strain>
    </source>
</reference>
<evidence type="ECO:0000256" key="6">
    <source>
        <dbReference type="ARBA" id="ARBA00023163"/>
    </source>
</evidence>
<dbReference type="Pfam" id="PF04082">
    <property type="entry name" value="Fungal_trans"/>
    <property type="match status" value="1"/>
</dbReference>
<evidence type="ECO:0000256" key="4">
    <source>
        <dbReference type="ARBA" id="ARBA00023015"/>
    </source>
</evidence>
<dbReference type="CDD" id="cd12148">
    <property type="entry name" value="fungal_TF_MHR"/>
    <property type="match status" value="1"/>
</dbReference>
<evidence type="ECO:0000256" key="3">
    <source>
        <dbReference type="ARBA" id="ARBA00022833"/>
    </source>
</evidence>
<keyword evidence="2" id="KW-0479">Metal-binding</keyword>
<dbReference type="SMART" id="SM00066">
    <property type="entry name" value="GAL4"/>
    <property type="match status" value="1"/>
</dbReference>
<comment type="caution">
    <text evidence="10">The sequence shown here is derived from an EMBL/GenBank/DDBJ whole genome shotgun (WGS) entry which is preliminary data.</text>
</comment>
<dbReference type="GO" id="GO:0008270">
    <property type="term" value="F:zinc ion binding"/>
    <property type="evidence" value="ECO:0007669"/>
    <property type="project" value="InterPro"/>
</dbReference>
<dbReference type="OrthoDB" id="2399539at2759"/>
<dbReference type="Gene3D" id="4.10.240.10">
    <property type="entry name" value="Zn(2)-C6 fungal-type DNA-binding domain"/>
    <property type="match status" value="1"/>
</dbReference>
<feature type="domain" description="Zn(2)-C6 fungal-type" evidence="9">
    <location>
        <begin position="94"/>
        <end position="122"/>
    </location>
</feature>
<dbReference type="GO" id="GO:0006351">
    <property type="term" value="P:DNA-templated transcription"/>
    <property type="evidence" value="ECO:0007669"/>
    <property type="project" value="InterPro"/>
</dbReference>